<dbReference type="Pfam" id="PF00239">
    <property type="entry name" value="Resolvase"/>
    <property type="match status" value="1"/>
</dbReference>
<feature type="domain" description="Recombinase" evidence="3">
    <location>
        <begin position="166"/>
        <end position="317"/>
    </location>
</feature>
<dbReference type="InterPro" id="IPR050639">
    <property type="entry name" value="SSR_resolvase"/>
</dbReference>
<proteinExistence type="predicted"/>
<evidence type="ECO:0000259" key="2">
    <source>
        <dbReference type="PROSITE" id="PS51736"/>
    </source>
</evidence>
<dbReference type="Pfam" id="PF07508">
    <property type="entry name" value="Recombinase"/>
    <property type="match status" value="1"/>
</dbReference>
<evidence type="ECO:0000313" key="5">
    <source>
        <dbReference type="Proteomes" id="UP000199699"/>
    </source>
</evidence>
<dbReference type="PANTHER" id="PTHR30461">
    <property type="entry name" value="DNA-INVERTASE FROM LAMBDOID PROPHAGE"/>
    <property type="match status" value="1"/>
</dbReference>
<dbReference type="PROSITE" id="PS51737">
    <property type="entry name" value="RECOMBINASE_DNA_BIND"/>
    <property type="match status" value="1"/>
</dbReference>
<organism evidence="4 5">
    <name type="scientific">Micromonospora nigra</name>
    <dbReference type="NCBI Taxonomy" id="145857"/>
    <lineage>
        <taxon>Bacteria</taxon>
        <taxon>Bacillati</taxon>
        <taxon>Actinomycetota</taxon>
        <taxon>Actinomycetes</taxon>
        <taxon>Micromonosporales</taxon>
        <taxon>Micromonosporaceae</taxon>
        <taxon>Micromonospora</taxon>
    </lineage>
</organism>
<evidence type="ECO:0000259" key="3">
    <source>
        <dbReference type="PROSITE" id="PS51737"/>
    </source>
</evidence>
<dbReference type="InterPro" id="IPR011109">
    <property type="entry name" value="DNA_bind_recombinase_dom"/>
</dbReference>
<evidence type="ECO:0000256" key="1">
    <source>
        <dbReference type="SAM" id="MobiDB-lite"/>
    </source>
</evidence>
<dbReference type="GO" id="GO:0000150">
    <property type="term" value="F:DNA strand exchange activity"/>
    <property type="evidence" value="ECO:0007669"/>
    <property type="project" value="InterPro"/>
</dbReference>
<reference evidence="4 5" key="1">
    <citation type="submission" date="2016-06" db="EMBL/GenBank/DDBJ databases">
        <authorList>
            <person name="Kjaerup R.B."/>
            <person name="Dalgaard T.S."/>
            <person name="Juul-Madsen H.R."/>
        </authorList>
    </citation>
    <scope>NUCLEOTIDE SEQUENCE [LARGE SCALE GENOMIC DNA]</scope>
    <source>
        <strain evidence="4 5">DSM 43818</strain>
    </source>
</reference>
<dbReference type="InterPro" id="IPR036162">
    <property type="entry name" value="Resolvase-like_N_sf"/>
</dbReference>
<feature type="region of interest" description="Disordered" evidence="1">
    <location>
        <begin position="1"/>
        <end position="36"/>
    </location>
</feature>
<dbReference type="PROSITE" id="PS51736">
    <property type="entry name" value="RECOMBINASES_3"/>
    <property type="match status" value="1"/>
</dbReference>
<feature type="domain" description="Resolvase/invertase-type recombinase catalytic" evidence="2">
    <location>
        <begin position="8"/>
        <end position="158"/>
    </location>
</feature>
<dbReference type="STRING" id="145857.GA0070616_4636"/>
<dbReference type="Gene3D" id="3.40.50.1390">
    <property type="entry name" value="Resolvase, N-terminal catalytic domain"/>
    <property type="match status" value="1"/>
</dbReference>
<dbReference type="GO" id="GO:0003677">
    <property type="term" value="F:DNA binding"/>
    <property type="evidence" value="ECO:0007669"/>
    <property type="project" value="InterPro"/>
</dbReference>
<protein>
    <submittedName>
        <fullName evidence="4">Site-specific DNA recombinase</fullName>
    </submittedName>
</protein>
<dbReference type="InterPro" id="IPR038109">
    <property type="entry name" value="DNA_bind_recomb_sf"/>
</dbReference>
<evidence type="ECO:0000313" key="4">
    <source>
        <dbReference type="EMBL" id="SCL33108.1"/>
    </source>
</evidence>
<dbReference type="OrthoDB" id="4500247at2"/>
<dbReference type="SMART" id="SM00857">
    <property type="entry name" value="Resolvase"/>
    <property type="match status" value="1"/>
</dbReference>
<dbReference type="Gene3D" id="3.90.1750.20">
    <property type="entry name" value="Putative Large Serine Recombinase, Chain B, Domain 2"/>
    <property type="match status" value="1"/>
</dbReference>
<dbReference type="AlphaFoldDB" id="A0A1C6SUG5"/>
<dbReference type="InterPro" id="IPR006119">
    <property type="entry name" value="Resolv_N"/>
</dbReference>
<accession>A0A1C6SUG5</accession>
<gene>
    <name evidence="4" type="ORF">GA0070616_4636</name>
</gene>
<sequence length="555" mass="60353">MSPFHQYRAGGYGRQSKARANRSEVSTASQHEAARARSDQMGATWVGWYEDLGISAFSGVERPDFDRLIADCHAGRINLIIVYYISRLSRLDPLDAIPVVTDLLNRGVTIVSVTEGEFRRGDIMDLIHMIMRLDQAHGESKTKSVHVRGAKALARELGGYVSGKPPYGFALRPEVRAAADGRPIAVQLLDPHPAEAEVVRRMFARMLDPDDPANINRLVAELNNDQVPTRGATVGKMHANSVWRPRTVDRILRDPRVAGYGAEIVYVPRPDGSPSKRIDHYRITRDADGIPVTAHPAIVAPVQWFEVQARLGRRPTPAAPAPSLLSGLGALACECGSPMRSHRNEKLAYYSVYVCSRVHGLKLPGQHAGGCTISQRALDDYVARRIFALIATAEDDPDTLDVIAEATRRFGVASADPAAVAARGTMSGELDEARRALDELYDDRAAGAYAGTIGQARFRTSAAALNGRIEALTAQLDALDAAASPTLPIEQWLAEPGEDPIGPGSWWDRTALPERRAFVALFVARVEVRKAPARGHRAPVDTRVSLTWAGVDADG</sequence>
<keyword evidence="5" id="KW-1185">Reference proteome</keyword>
<name>A0A1C6SUG5_9ACTN</name>
<dbReference type="RefSeq" id="WP_091086923.1">
    <property type="nucleotide sequence ID" value="NZ_FMHT01000003.1"/>
</dbReference>
<dbReference type="SUPFAM" id="SSF53041">
    <property type="entry name" value="Resolvase-like"/>
    <property type="match status" value="1"/>
</dbReference>
<dbReference type="CDD" id="cd00338">
    <property type="entry name" value="Ser_Recombinase"/>
    <property type="match status" value="1"/>
</dbReference>
<dbReference type="EMBL" id="FMHT01000003">
    <property type="protein sequence ID" value="SCL33108.1"/>
    <property type="molecule type" value="Genomic_DNA"/>
</dbReference>
<dbReference type="PANTHER" id="PTHR30461:SF23">
    <property type="entry name" value="DNA RECOMBINASE-RELATED"/>
    <property type="match status" value="1"/>
</dbReference>
<dbReference type="Proteomes" id="UP000199699">
    <property type="component" value="Unassembled WGS sequence"/>
</dbReference>